<dbReference type="SUPFAM" id="SSF54523">
    <property type="entry name" value="Pili subunits"/>
    <property type="match status" value="1"/>
</dbReference>
<dbReference type="Pfam" id="PF07596">
    <property type="entry name" value="SBP_bac_10"/>
    <property type="match status" value="1"/>
</dbReference>
<dbReference type="InterPro" id="IPR011453">
    <property type="entry name" value="DUF1559"/>
</dbReference>
<reference evidence="3 4" key="1">
    <citation type="submission" date="2019-02" db="EMBL/GenBank/DDBJ databases">
        <title>Deep-cultivation of Planctomycetes and their phenomic and genomic characterization uncovers novel biology.</title>
        <authorList>
            <person name="Wiegand S."/>
            <person name="Jogler M."/>
            <person name="Boedeker C."/>
            <person name="Pinto D."/>
            <person name="Vollmers J."/>
            <person name="Rivas-Marin E."/>
            <person name="Kohn T."/>
            <person name="Peeters S.H."/>
            <person name="Heuer A."/>
            <person name="Rast P."/>
            <person name="Oberbeckmann S."/>
            <person name="Bunk B."/>
            <person name="Jeske O."/>
            <person name="Meyerdierks A."/>
            <person name="Storesund J.E."/>
            <person name="Kallscheuer N."/>
            <person name="Luecker S."/>
            <person name="Lage O.M."/>
            <person name="Pohl T."/>
            <person name="Merkel B.J."/>
            <person name="Hornburger P."/>
            <person name="Mueller R.-W."/>
            <person name="Bruemmer F."/>
            <person name="Labrenz M."/>
            <person name="Spormann A.M."/>
            <person name="Op den Camp H."/>
            <person name="Overmann J."/>
            <person name="Amann R."/>
            <person name="Jetten M.S.M."/>
            <person name="Mascher T."/>
            <person name="Medema M.H."/>
            <person name="Devos D.P."/>
            <person name="Kaster A.-K."/>
            <person name="Ovreas L."/>
            <person name="Rohde M."/>
            <person name="Galperin M.Y."/>
            <person name="Jogler C."/>
        </authorList>
    </citation>
    <scope>NUCLEOTIDE SEQUENCE [LARGE SCALE GENOMIC DNA]</scope>
    <source>
        <strain evidence="3 4">ElP</strain>
    </source>
</reference>
<keyword evidence="1" id="KW-1133">Transmembrane helix</keyword>
<dbReference type="NCBIfam" id="TIGR04294">
    <property type="entry name" value="pre_pil_HX9DG"/>
    <property type="match status" value="1"/>
</dbReference>
<gene>
    <name evidence="3" type="ORF">ElP_01910</name>
</gene>
<dbReference type="AlphaFoldDB" id="A0A518GUV0"/>
<dbReference type="KEGG" id="tpla:ElP_01910"/>
<dbReference type="Gene3D" id="3.30.700.10">
    <property type="entry name" value="Glycoprotein, Type 4 Pilin"/>
    <property type="match status" value="1"/>
</dbReference>
<evidence type="ECO:0000313" key="4">
    <source>
        <dbReference type="Proteomes" id="UP000317835"/>
    </source>
</evidence>
<dbReference type="InterPro" id="IPR012902">
    <property type="entry name" value="N_methyl_site"/>
</dbReference>
<name>A0A518GUV0_9BACT</name>
<dbReference type="InterPro" id="IPR045584">
    <property type="entry name" value="Pilin-like"/>
</dbReference>
<evidence type="ECO:0000256" key="1">
    <source>
        <dbReference type="SAM" id="Phobius"/>
    </source>
</evidence>
<protein>
    <recommendedName>
        <fullName evidence="2">DUF1559 domain-containing protein</fullName>
    </recommendedName>
</protein>
<organism evidence="3 4">
    <name type="scientific">Tautonia plasticadhaerens</name>
    <dbReference type="NCBI Taxonomy" id="2527974"/>
    <lineage>
        <taxon>Bacteria</taxon>
        <taxon>Pseudomonadati</taxon>
        <taxon>Planctomycetota</taxon>
        <taxon>Planctomycetia</taxon>
        <taxon>Isosphaerales</taxon>
        <taxon>Isosphaeraceae</taxon>
        <taxon>Tautonia</taxon>
    </lineage>
</organism>
<feature type="transmembrane region" description="Helical" evidence="1">
    <location>
        <begin position="12"/>
        <end position="34"/>
    </location>
</feature>
<keyword evidence="1" id="KW-0812">Transmembrane</keyword>
<accession>A0A518GUV0</accession>
<dbReference type="NCBIfam" id="TIGR02532">
    <property type="entry name" value="IV_pilin_GFxxxE"/>
    <property type="match status" value="1"/>
</dbReference>
<evidence type="ECO:0000313" key="3">
    <source>
        <dbReference type="EMBL" id="QDV32363.1"/>
    </source>
</evidence>
<dbReference type="Proteomes" id="UP000317835">
    <property type="component" value="Chromosome"/>
</dbReference>
<evidence type="ECO:0000259" key="2">
    <source>
        <dbReference type="Pfam" id="PF07596"/>
    </source>
</evidence>
<feature type="domain" description="DUF1559" evidence="2">
    <location>
        <begin position="35"/>
        <end position="302"/>
    </location>
</feature>
<dbReference type="Pfam" id="PF07963">
    <property type="entry name" value="N_methyl"/>
    <property type="match status" value="1"/>
</dbReference>
<keyword evidence="4" id="KW-1185">Reference proteome</keyword>
<keyword evidence="1" id="KW-0472">Membrane</keyword>
<dbReference type="EMBL" id="CP036426">
    <property type="protein sequence ID" value="QDV32363.1"/>
    <property type="molecule type" value="Genomic_DNA"/>
</dbReference>
<dbReference type="InterPro" id="IPR027558">
    <property type="entry name" value="Pre_pil_HX9DG_C"/>
</dbReference>
<dbReference type="PANTHER" id="PTHR30093">
    <property type="entry name" value="GENERAL SECRETION PATHWAY PROTEIN G"/>
    <property type="match status" value="1"/>
</dbReference>
<sequence length="321" mass="35347">MSSHEHRRGAFTLIEVLVVITIIAILIGLLLPAVQAAREAARRAQCANNLKQLALAAQLHHDAKGYFPTGLVPIFANQGRFDGGTNLWVELLPYLEQWPLHRDWDYEDYRNNLAGERTAHVSQVLSVLLCPSDPLPDPVHRLQAEAPYDWMNAHYALSSYGGNAGTRSYGRPGNPQSRDGIFFKGRHIRLADITDGTSQTILLGERHHLDPEYDRLTAELDPSFYPLASWGAWGSAGHPLGSQGDVLLGSIVPINYRVPPESGEDNWDWEDFRLSAFGSGHGGGAHFAFADGSVRFIKDSIAIEQLRALSTRARGEVIAAP</sequence>
<dbReference type="RefSeq" id="WP_231749376.1">
    <property type="nucleotide sequence ID" value="NZ_CP036426.1"/>
</dbReference>
<dbReference type="PANTHER" id="PTHR30093:SF2">
    <property type="entry name" value="TYPE II SECRETION SYSTEM PROTEIN H"/>
    <property type="match status" value="1"/>
</dbReference>
<proteinExistence type="predicted"/>